<protein>
    <submittedName>
        <fullName evidence="2">Transposase</fullName>
    </submittedName>
</protein>
<dbReference type="RefSeq" id="WP_307281291.1">
    <property type="nucleotide sequence ID" value="NZ_JAUSVX010000015.1"/>
</dbReference>
<gene>
    <name evidence="2" type="ORF">QO011_006299</name>
</gene>
<keyword evidence="3" id="KW-1185">Reference proteome</keyword>
<evidence type="ECO:0000313" key="3">
    <source>
        <dbReference type="Proteomes" id="UP001242480"/>
    </source>
</evidence>
<feature type="region of interest" description="Disordered" evidence="1">
    <location>
        <begin position="149"/>
        <end position="171"/>
    </location>
</feature>
<dbReference type="PANTHER" id="PTHR34322">
    <property type="entry name" value="TRANSPOSASE, Y1_TNP DOMAIN-CONTAINING"/>
    <property type="match status" value="1"/>
</dbReference>
<organism evidence="2 3">
    <name type="scientific">Labrys wisconsinensis</name>
    <dbReference type="NCBI Taxonomy" id="425677"/>
    <lineage>
        <taxon>Bacteria</taxon>
        <taxon>Pseudomonadati</taxon>
        <taxon>Pseudomonadota</taxon>
        <taxon>Alphaproteobacteria</taxon>
        <taxon>Hyphomicrobiales</taxon>
        <taxon>Xanthobacteraceae</taxon>
        <taxon>Labrys</taxon>
    </lineage>
</organism>
<dbReference type="InterPro" id="IPR036515">
    <property type="entry name" value="Transposase_17_sf"/>
</dbReference>
<dbReference type="Gene3D" id="3.30.70.1290">
    <property type="entry name" value="Transposase IS200-like"/>
    <property type="match status" value="1"/>
</dbReference>
<proteinExistence type="predicted"/>
<evidence type="ECO:0000256" key="1">
    <source>
        <dbReference type="SAM" id="MobiDB-lite"/>
    </source>
</evidence>
<name>A0ABU0JI36_9HYPH</name>
<sequence>MPNHVHLLAVPDGQDGLRALLGEVHRRYTAGINARNGWTGHLWQGRFGSVVMDEDHLVHDVRYVCLNPVRAKLVTRAEDWPWASTRAHLSGRDDGLTDLTPVRERFATFADVLDSGEDQAAVAALRRSERTGRPLGSAVWPAGLEATTGRVLARRKPGPRPESRNPRTPPEVLRIRIGLRSHAPREVVRPRALRR</sequence>
<dbReference type="Proteomes" id="UP001242480">
    <property type="component" value="Unassembled WGS sequence"/>
</dbReference>
<evidence type="ECO:0000313" key="2">
    <source>
        <dbReference type="EMBL" id="MDQ0473265.1"/>
    </source>
</evidence>
<comment type="caution">
    <text evidence="2">The sequence shown here is derived from an EMBL/GenBank/DDBJ whole genome shotgun (WGS) entry which is preliminary data.</text>
</comment>
<accession>A0ABU0JI36</accession>
<reference evidence="2 3" key="1">
    <citation type="submission" date="2023-07" db="EMBL/GenBank/DDBJ databases">
        <title>Genomic Encyclopedia of Type Strains, Phase IV (KMG-IV): sequencing the most valuable type-strain genomes for metagenomic binning, comparative biology and taxonomic classification.</title>
        <authorList>
            <person name="Goeker M."/>
        </authorList>
    </citation>
    <scope>NUCLEOTIDE SEQUENCE [LARGE SCALE GENOMIC DNA]</scope>
    <source>
        <strain evidence="2 3">DSM 19619</strain>
    </source>
</reference>
<dbReference type="PANTHER" id="PTHR34322:SF2">
    <property type="entry name" value="TRANSPOSASE IS200-LIKE DOMAIN-CONTAINING PROTEIN"/>
    <property type="match status" value="1"/>
</dbReference>
<dbReference type="SUPFAM" id="SSF143422">
    <property type="entry name" value="Transposase IS200-like"/>
    <property type="match status" value="1"/>
</dbReference>
<dbReference type="EMBL" id="JAUSVX010000015">
    <property type="protein sequence ID" value="MDQ0473265.1"/>
    <property type="molecule type" value="Genomic_DNA"/>
</dbReference>